<dbReference type="Proteomes" id="UP001172055">
    <property type="component" value="Unassembled WGS sequence"/>
</dbReference>
<keyword evidence="1" id="KW-1133">Transmembrane helix</keyword>
<feature type="transmembrane region" description="Helical" evidence="1">
    <location>
        <begin position="388"/>
        <end position="410"/>
    </location>
</feature>
<evidence type="ECO:0000256" key="2">
    <source>
        <dbReference type="SAM" id="SignalP"/>
    </source>
</evidence>
<dbReference type="RefSeq" id="WP_301723060.1">
    <property type="nucleotide sequence ID" value="NZ_JAUJWV010000001.1"/>
</dbReference>
<dbReference type="SUPFAM" id="SSF52317">
    <property type="entry name" value="Class I glutamine amidotransferase-like"/>
    <property type="match status" value="1"/>
</dbReference>
<protein>
    <submittedName>
        <fullName evidence="3">Uncharacterized protein</fullName>
    </submittedName>
</protein>
<evidence type="ECO:0000313" key="4">
    <source>
        <dbReference type="Proteomes" id="UP001172055"/>
    </source>
</evidence>
<gene>
    <name evidence="3" type="ORF">QWY14_06395</name>
</gene>
<keyword evidence="1" id="KW-0472">Membrane</keyword>
<accession>A0ABT8N142</accession>
<proteinExistence type="predicted"/>
<sequence length="786" mass="85794">MYKRLLAIVASAILFGLFFLPQGSLAAPNITVDASAGLQNKVKYEDGLPIQFTLTNNGTAFSGDLVLSYTEGYSLGAGLAVPIELASGETKTLQIASSGISDMSYMAGSGSQNIFLFEGGWEDGKSVKFAGAKTLKPAFYSPMSLFIASLTSNSDRLQHLKQISVPKSEGIELFHLNQMNQFMLPSEAVAWEIVDYLIIDEYAYSDLPDNVQQAVLQWVQQGGNVVVGSTGNISAELGNLSEFLPLELGDATKIAVPGLEGKVPAFDAVAKKGAKILLEEKGQVLAASQQVGSGTLTQASFSLGDEIVSTQKGYPKLMSSFFQTTTNLNYNMHGESLLETMSYEVGSVNELFESFAVSKTLIMGIIIIYILLIIPVLYIILKKKDKREYAWFVIPAVAILTSIGLFALGAKDRIGNAQIQQTGFFEANANNGLNGYYINSLLSNRGGNYQFTAPASTTMSYHMKMQMSEEIPHQSAMLERQVEGNSLTLRDMRYWSVSSITGESYIENSGNFDIQLNVANRKITGTITNNFPFAIEDVSIWTGSRMMALGNLNPGQKVQVDETVKSDILAPASAVGQSFAYQPIKDAKALGQARRQSLVAFSYNILEQSGKTPYVVGYTKDAIVPVSLEEQRASVSSLHLIAQSFKPKTVLSGDITLDANTFNMEVTSVNQQGYFENIADDPYFYYFDNGDYEISYKVVDAIDLKQAKWEELKINLSNQSVPISIWNAETSKYEEILGSGETFDKQVEQYISPEGIIKFSLQVNASASSPLEVTLPKLKLKGVVAP</sequence>
<organism evidence="3 4">
    <name type="scientific">Planococcus shixiaomingii</name>
    <dbReference type="NCBI Taxonomy" id="3058393"/>
    <lineage>
        <taxon>Bacteria</taxon>
        <taxon>Bacillati</taxon>
        <taxon>Bacillota</taxon>
        <taxon>Bacilli</taxon>
        <taxon>Bacillales</taxon>
        <taxon>Caryophanaceae</taxon>
        <taxon>Planococcus</taxon>
    </lineage>
</organism>
<reference evidence="3 4" key="1">
    <citation type="submission" date="2023-06" db="EMBL/GenBank/DDBJ databases">
        <title>Novel species in genus Planococcus.</title>
        <authorList>
            <person name="Ning S."/>
        </authorList>
    </citation>
    <scope>NUCLEOTIDE SEQUENCE [LARGE SCALE GENOMIC DNA]</scope>
    <source>
        <strain evidence="3 4">N028</strain>
    </source>
</reference>
<feature type="transmembrane region" description="Helical" evidence="1">
    <location>
        <begin position="361"/>
        <end position="381"/>
    </location>
</feature>
<dbReference type="EMBL" id="JAUJWV010000001">
    <property type="protein sequence ID" value="MDN7241414.1"/>
    <property type="molecule type" value="Genomic_DNA"/>
</dbReference>
<comment type="caution">
    <text evidence="3">The sequence shown here is derived from an EMBL/GenBank/DDBJ whole genome shotgun (WGS) entry which is preliminary data.</text>
</comment>
<keyword evidence="2" id="KW-0732">Signal</keyword>
<name>A0ABT8N142_9BACL</name>
<feature type="chain" id="PRO_5047532049" evidence="2">
    <location>
        <begin position="27"/>
        <end position="786"/>
    </location>
</feature>
<evidence type="ECO:0000256" key="1">
    <source>
        <dbReference type="SAM" id="Phobius"/>
    </source>
</evidence>
<dbReference type="InterPro" id="IPR029062">
    <property type="entry name" value="Class_I_gatase-like"/>
</dbReference>
<keyword evidence="1" id="KW-0812">Transmembrane</keyword>
<feature type="signal peptide" evidence="2">
    <location>
        <begin position="1"/>
        <end position="26"/>
    </location>
</feature>
<keyword evidence="4" id="KW-1185">Reference proteome</keyword>
<evidence type="ECO:0000313" key="3">
    <source>
        <dbReference type="EMBL" id="MDN7241414.1"/>
    </source>
</evidence>